<evidence type="ECO:0000256" key="3">
    <source>
        <dbReference type="ARBA" id="ARBA00006094"/>
    </source>
</evidence>
<feature type="compositionally biased region" description="Polar residues" evidence="11">
    <location>
        <begin position="147"/>
        <end position="158"/>
    </location>
</feature>
<dbReference type="AlphaFoldDB" id="A0A6J2KV32"/>
<comment type="similarity">
    <text evidence="3">Belongs to the PHAX family.</text>
</comment>
<evidence type="ECO:0000256" key="9">
    <source>
        <dbReference type="ARBA" id="ARBA00023242"/>
    </source>
</evidence>
<feature type="compositionally biased region" description="Basic and acidic residues" evidence="11">
    <location>
        <begin position="347"/>
        <end position="374"/>
    </location>
</feature>
<evidence type="ECO:0000256" key="2">
    <source>
        <dbReference type="ARBA" id="ARBA00004496"/>
    </source>
</evidence>
<evidence type="ECO:0000256" key="11">
    <source>
        <dbReference type="SAM" id="MobiDB-lite"/>
    </source>
</evidence>
<reference evidence="14" key="1">
    <citation type="submission" date="2025-08" db="UniProtKB">
        <authorList>
            <consortium name="RefSeq"/>
        </authorList>
    </citation>
    <scope>IDENTIFICATION</scope>
    <source>
        <tissue evidence="14">Silk gland</tissue>
    </source>
</reference>
<dbReference type="CTD" id="51808"/>
<dbReference type="GO" id="GO:0006408">
    <property type="term" value="P:snRNA export from nucleus"/>
    <property type="evidence" value="ECO:0007669"/>
    <property type="project" value="InterPro"/>
</dbReference>
<dbReference type="Pfam" id="PF10258">
    <property type="entry name" value="PHAX_RNA-bd"/>
    <property type="match status" value="1"/>
</dbReference>
<keyword evidence="7" id="KW-0694">RNA-binding</keyword>
<proteinExistence type="inferred from homology"/>
<evidence type="ECO:0000256" key="1">
    <source>
        <dbReference type="ARBA" id="ARBA00004123"/>
    </source>
</evidence>
<dbReference type="PANTHER" id="PTHR13135">
    <property type="entry name" value="CYTOSOLIC RESINIFERATOXIN BINDING PROTEIN RBP-26"/>
    <property type="match status" value="1"/>
</dbReference>
<evidence type="ECO:0000256" key="7">
    <source>
        <dbReference type="ARBA" id="ARBA00022884"/>
    </source>
</evidence>
<feature type="region of interest" description="Disordered" evidence="11">
    <location>
        <begin position="296"/>
        <end position="407"/>
    </location>
</feature>
<evidence type="ECO:0000313" key="14">
    <source>
        <dbReference type="RefSeq" id="XP_028044054.1"/>
    </source>
</evidence>
<keyword evidence="6" id="KW-0963">Cytoplasm</keyword>
<organism evidence="13 14">
    <name type="scientific">Bombyx mandarina</name>
    <name type="common">Wild silk moth</name>
    <name type="synonym">Wild silkworm</name>
    <dbReference type="NCBI Taxonomy" id="7092"/>
    <lineage>
        <taxon>Eukaryota</taxon>
        <taxon>Metazoa</taxon>
        <taxon>Ecdysozoa</taxon>
        <taxon>Arthropoda</taxon>
        <taxon>Hexapoda</taxon>
        <taxon>Insecta</taxon>
        <taxon>Pterygota</taxon>
        <taxon>Neoptera</taxon>
        <taxon>Endopterygota</taxon>
        <taxon>Lepidoptera</taxon>
        <taxon>Glossata</taxon>
        <taxon>Ditrysia</taxon>
        <taxon>Bombycoidea</taxon>
        <taxon>Bombycidae</taxon>
        <taxon>Bombycinae</taxon>
        <taxon>Bombyx</taxon>
    </lineage>
</organism>
<keyword evidence="8" id="KW-0653">Protein transport</keyword>
<dbReference type="GO" id="GO:0003723">
    <property type="term" value="F:RNA binding"/>
    <property type="evidence" value="ECO:0007669"/>
    <property type="project" value="UniProtKB-KW"/>
</dbReference>
<keyword evidence="9" id="KW-0539">Nucleus</keyword>
<comment type="subcellular location">
    <subcellularLocation>
        <location evidence="2">Cytoplasm</location>
    </subcellularLocation>
    <subcellularLocation>
        <location evidence="1">Nucleus</location>
    </subcellularLocation>
</comment>
<sequence length="419" mass="47560">MMSTTEVEIDFDPTSEREEGELEDSDVEEGTYIPLTRPEAFNPPSLVHMQIQDEQSDDPSPESSATDSDEEPRRRAKRTKVRPRRPQPQPQNNKREKYNVWYRALQEELLSEDMIGFDVSKKRRYGVESYDYTIKYRLEEELASGNAFTKNSNSNRDVTSNKRKHSDRSNVKLRLGKRINSNSHIEEKHAPKYLKDLVVNAEDPLDIVASDIADKLSEEKKELIHRIVGAIGSQKAMELFKETQKIEADGGMLVMNGTRRRTPGGVYFFLLKRDDEISQDVVSKLFAEEKKENTRRIKKIHNKSRQKAMEQLKQTLTDSELPSLVSRGETTAQSEHGSNPPPSPATDARECSSDTDAHSHTEADAHALTEEHSHARTQADAPAPSAPAAPSVSNDPRSIQEYEDDDFLDVMCNDDMDLF</sequence>
<dbReference type="Gene3D" id="1.10.10.1440">
    <property type="entry name" value="PHAX RNA-binding domain"/>
    <property type="match status" value="1"/>
</dbReference>
<feature type="compositionally biased region" description="Basic residues" evidence="11">
    <location>
        <begin position="296"/>
        <end position="306"/>
    </location>
</feature>
<dbReference type="FunFam" id="1.10.10.1440:FF:000001">
    <property type="entry name" value="phosphorylated adapter RNA export protein-like"/>
    <property type="match status" value="1"/>
</dbReference>
<dbReference type="InterPro" id="IPR039047">
    <property type="entry name" value="PHAX"/>
</dbReference>
<accession>A0A6J2KV32</accession>
<dbReference type="KEGG" id="bman:114253384"/>
<evidence type="ECO:0000256" key="5">
    <source>
        <dbReference type="ARBA" id="ARBA00022448"/>
    </source>
</evidence>
<keyword evidence="5" id="KW-0813">Transport</keyword>
<evidence type="ECO:0000256" key="8">
    <source>
        <dbReference type="ARBA" id="ARBA00022927"/>
    </source>
</evidence>
<dbReference type="RefSeq" id="XP_028044054.1">
    <property type="nucleotide sequence ID" value="XM_028188253.1"/>
</dbReference>
<evidence type="ECO:0000256" key="10">
    <source>
        <dbReference type="ARBA" id="ARBA00030834"/>
    </source>
</evidence>
<dbReference type="InterPro" id="IPR019385">
    <property type="entry name" value="PHAX_RNA-binding_domain"/>
</dbReference>
<dbReference type="PANTHER" id="PTHR13135:SF0">
    <property type="entry name" value="PHOSPHORYLATED ADAPTER RNA EXPORT PROTEIN"/>
    <property type="match status" value="1"/>
</dbReference>
<dbReference type="OrthoDB" id="20573at2759"/>
<gene>
    <name evidence="14" type="primary">LOC114253384</name>
</gene>
<dbReference type="Proteomes" id="UP000504629">
    <property type="component" value="Unplaced"/>
</dbReference>
<evidence type="ECO:0000259" key="12">
    <source>
        <dbReference type="Pfam" id="PF10258"/>
    </source>
</evidence>
<feature type="compositionally biased region" description="Polar residues" evidence="11">
    <location>
        <begin position="328"/>
        <end position="337"/>
    </location>
</feature>
<feature type="compositionally biased region" description="Acidic residues" evidence="11">
    <location>
        <begin position="7"/>
        <end position="29"/>
    </location>
</feature>
<feature type="region of interest" description="Disordered" evidence="11">
    <location>
        <begin position="1"/>
        <end position="96"/>
    </location>
</feature>
<name>A0A6J2KV32_BOMMA</name>
<dbReference type="GO" id="GO:0005737">
    <property type="term" value="C:cytoplasm"/>
    <property type="evidence" value="ECO:0007669"/>
    <property type="project" value="UniProtKB-SubCell"/>
</dbReference>
<feature type="compositionally biased region" description="Basic residues" evidence="11">
    <location>
        <begin position="74"/>
        <end position="85"/>
    </location>
</feature>
<feature type="region of interest" description="Disordered" evidence="11">
    <location>
        <begin position="147"/>
        <end position="168"/>
    </location>
</feature>
<feature type="compositionally biased region" description="Low complexity" evidence="11">
    <location>
        <begin position="381"/>
        <end position="391"/>
    </location>
</feature>
<protein>
    <recommendedName>
        <fullName evidence="4">Phosphorylated adapter RNA export protein</fullName>
    </recommendedName>
    <alternativeName>
        <fullName evidence="10">RNA U small nuclear RNA export adapter protein</fullName>
    </alternativeName>
</protein>
<keyword evidence="13" id="KW-1185">Reference proteome</keyword>
<evidence type="ECO:0000256" key="6">
    <source>
        <dbReference type="ARBA" id="ARBA00022490"/>
    </source>
</evidence>
<dbReference type="GO" id="GO:0005634">
    <property type="term" value="C:nucleus"/>
    <property type="evidence" value="ECO:0007669"/>
    <property type="project" value="UniProtKB-SubCell"/>
</dbReference>
<feature type="domain" description="Phosphorylated adapter RNA export protein RNA-binding" evidence="12">
    <location>
        <begin position="208"/>
        <end position="291"/>
    </location>
</feature>
<dbReference type="InterPro" id="IPR038092">
    <property type="entry name" value="PHAX_RNA-binding_sf"/>
</dbReference>
<dbReference type="GO" id="GO:0015031">
    <property type="term" value="P:protein transport"/>
    <property type="evidence" value="ECO:0007669"/>
    <property type="project" value="UniProtKB-KW"/>
</dbReference>
<evidence type="ECO:0000256" key="4">
    <source>
        <dbReference type="ARBA" id="ARBA00016856"/>
    </source>
</evidence>
<evidence type="ECO:0000313" key="13">
    <source>
        <dbReference type="Proteomes" id="UP000504629"/>
    </source>
</evidence>
<dbReference type="GeneID" id="114253384"/>